<dbReference type="AlphaFoldDB" id="A0A182CYC2"/>
<dbReference type="EMBL" id="AP014854">
    <property type="protein sequence ID" value="BAR98215.1"/>
    <property type="molecule type" value="Genomic_DNA"/>
</dbReference>
<evidence type="ECO:0000313" key="1">
    <source>
        <dbReference type="EMBL" id="BAR98215.1"/>
    </source>
</evidence>
<organism evidence="1">
    <name type="scientific">Blastochloris viridis</name>
    <name type="common">Rhodopseudomonas viridis</name>
    <dbReference type="NCBI Taxonomy" id="1079"/>
    <lineage>
        <taxon>Bacteria</taxon>
        <taxon>Pseudomonadati</taxon>
        <taxon>Pseudomonadota</taxon>
        <taxon>Alphaproteobacteria</taxon>
        <taxon>Hyphomicrobiales</taxon>
        <taxon>Blastochloridaceae</taxon>
        <taxon>Blastochloris</taxon>
    </lineage>
</organism>
<gene>
    <name evidence="1" type="ORF">BV133_622</name>
</gene>
<protein>
    <submittedName>
        <fullName evidence="1">Uncharacterized protein</fullName>
    </submittedName>
</protein>
<reference evidence="1" key="1">
    <citation type="journal article" date="2015" name="Genome Announc.">
        <title>Complete Genome Sequence of the Bacteriochlorophyll b-Producing Photosynthetic Bacterium Blastochloris viridis.</title>
        <authorList>
            <person name="Tsukatani Y."/>
            <person name="Hirose Y."/>
            <person name="Harada J."/>
            <person name="Misawa N."/>
            <person name="Mori K."/>
            <person name="Inoue K."/>
            <person name="Tamiaki H."/>
        </authorList>
    </citation>
    <scope>NUCLEOTIDE SEQUENCE [LARGE SCALE GENOMIC DNA]</scope>
    <source>
        <strain evidence="1">DSM 133</strain>
    </source>
</reference>
<name>A0A182CYC2_BLAVI</name>
<accession>A0A182CYC2</accession>
<sequence length="50" mass="5431">MAGVAGRCFLEWLSAEPCIDRRVFRPLRLIRVACEPERGAGLAGNSVDTA</sequence>
<proteinExistence type="predicted"/>